<dbReference type="Proteomes" id="UP000068905">
    <property type="component" value="Chromosome"/>
</dbReference>
<sequence length="261" mass="27622">MSELTILFLLLGSFSGFVAGLLGIGGGLIIVPILLYLLAPSIDQSILMHTSIGTALAVIVFTSISSLYAHHRHGAILWRNFVKLTPTILVGSYSGAILAKYLSFDFLRVFFALFEICVALIMWFGISASGHADKLSRWVWSFAGYVIGLISAMVGIGGGTMTTPFLVYNNIQIKNAIATSAAVGMPIAIAGSIGFMVAGSSQVLQTGGIGFVNFEALITIAASSVFFAPLGAKVTHLIDSNKLKKGFSIFLAFLAAMVILF</sequence>
<feature type="transmembrane region" description="Helical" evidence="6">
    <location>
        <begin position="243"/>
        <end position="260"/>
    </location>
</feature>
<dbReference type="EMBL" id="CP006911">
    <property type="protein sequence ID" value="ALE01408.1"/>
    <property type="molecule type" value="Genomic_DNA"/>
</dbReference>
<evidence type="ECO:0000313" key="8">
    <source>
        <dbReference type="Proteomes" id="UP000068905"/>
    </source>
</evidence>
<evidence type="ECO:0000313" key="7">
    <source>
        <dbReference type="EMBL" id="ALE01408.1"/>
    </source>
</evidence>
<dbReference type="STRING" id="1125411.W908_01565"/>
<accession>A0A0M4L3C4</accession>
<comment type="similarity">
    <text evidence="2 6">Belongs to the 4-toluene sulfonate uptake permease (TSUP) (TC 2.A.102) family.</text>
</comment>
<feature type="transmembrane region" description="Helical" evidence="6">
    <location>
        <begin position="6"/>
        <end position="39"/>
    </location>
</feature>
<dbReference type="AlphaFoldDB" id="A0A0M4L3C4"/>
<protein>
    <recommendedName>
        <fullName evidence="6">Probable membrane transporter protein</fullName>
    </recommendedName>
</protein>
<evidence type="ECO:0000256" key="2">
    <source>
        <dbReference type="ARBA" id="ARBA00009142"/>
    </source>
</evidence>
<name>A0A0M4L3C4_9GAMM</name>
<dbReference type="OrthoDB" id="457670at2"/>
<proteinExistence type="inferred from homology"/>
<comment type="subcellular location">
    <subcellularLocation>
        <location evidence="6">Cell membrane</location>
        <topology evidence="6">Multi-pass membrane protein</topology>
    </subcellularLocation>
    <subcellularLocation>
        <location evidence="1">Membrane</location>
        <topology evidence="1">Multi-pass membrane protein</topology>
    </subcellularLocation>
</comment>
<reference evidence="7 8" key="1">
    <citation type="journal article" date="2015" name="Genome Announc.">
        <title>Genome Sequence of 'Candidatus Thioglobus singularis' Strain PS1, a Mixotroph from the SUP05 Clade of Marine Gammaproteobacteria.</title>
        <authorList>
            <person name="Marshall K.T."/>
            <person name="Morris R.M."/>
        </authorList>
    </citation>
    <scope>NUCLEOTIDE SEQUENCE [LARGE SCALE GENOMIC DNA]</scope>
    <source>
        <strain evidence="7 8">PS1</strain>
    </source>
</reference>
<keyword evidence="8" id="KW-1185">Reference proteome</keyword>
<evidence type="ECO:0000256" key="1">
    <source>
        <dbReference type="ARBA" id="ARBA00004141"/>
    </source>
</evidence>
<gene>
    <name evidence="7" type="ORF">W908_01565</name>
</gene>
<keyword evidence="3 6" id="KW-0812">Transmembrane</keyword>
<keyword evidence="6" id="KW-1003">Cell membrane</keyword>
<evidence type="ECO:0000256" key="5">
    <source>
        <dbReference type="ARBA" id="ARBA00023136"/>
    </source>
</evidence>
<dbReference type="PATRIC" id="fig|1125411.7.peg.308"/>
<keyword evidence="5 6" id="KW-0472">Membrane</keyword>
<dbReference type="GO" id="GO:0005886">
    <property type="term" value="C:plasma membrane"/>
    <property type="evidence" value="ECO:0007669"/>
    <property type="project" value="UniProtKB-SubCell"/>
</dbReference>
<dbReference type="RefSeq" id="WP_020026308.1">
    <property type="nucleotide sequence ID" value="NZ_CP006911.1"/>
</dbReference>
<feature type="transmembrane region" description="Helical" evidence="6">
    <location>
        <begin position="81"/>
        <end position="99"/>
    </location>
</feature>
<feature type="transmembrane region" description="Helical" evidence="6">
    <location>
        <begin position="176"/>
        <end position="197"/>
    </location>
</feature>
<keyword evidence="4 6" id="KW-1133">Transmembrane helix</keyword>
<dbReference type="PANTHER" id="PTHR43483">
    <property type="entry name" value="MEMBRANE TRANSPORTER PROTEIN HI_0806-RELATED"/>
    <property type="match status" value="1"/>
</dbReference>
<feature type="transmembrane region" description="Helical" evidence="6">
    <location>
        <begin position="209"/>
        <end position="231"/>
    </location>
</feature>
<feature type="transmembrane region" description="Helical" evidence="6">
    <location>
        <begin position="46"/>
        <end position="69"/>
    </location>
</feature>
<organism evidence="7 8">
    <name type="scientific">Candidatus Pseudothioglobus singularis PS1</name>
    <dbReference type="NCBI Taxonomy" id="1125411"/>
    <lineage>
        <taxon>Bacteria</taxon>
        <taxon>Pseudomonadati</taxon>
        <taxon>Pseudomonadota</taxon>
        <taxon>Gammaproteobacteria</taxon>
        <taxon>Candidatus Pseudothioglobaceae</taxon>
        <taxon>Candidatus Pseudothioglobus</taxon>
    </lineage>
</organism>
<dbReference type="InterPro" id="IPR002781">
    <property type="entry name" value="TM_pro_TauE-like"/>
</dbReference>
<evidence type="ECO:0000256" key="4">
    <source>
        <dbReference type="ARBA" id="ARBA00022989"/>
    </source>
</evidence>
<feature type="transmembrane region" description="Helical" evidence="6">
    <location>
        <begin position="106"/>
        <end position="126"/>
    </location>
</feature>
<feature type="transmembrane region" description="Helical" evidence="6">
    <location>
        <begin position="138"/>
        <end position="156"/>
    </location>
</feature>
<evidence type="ECO:0000256" key="6">
    <source>
        <dbReference type="RuleBase" id="RU363041"/>
    </source>
</evidence>
<dbReference type="KEGG" id="tsn:W908_01565"/>
<dbReference type="Pfam" id="PF01925">
    <property type="entry name" value="TauE"/>
    <property type="match status" value="1"/>
</dbReference>
<dbReference type="PANTHER" id="PTHR43483:SF3">
    <property type="entry name" value="MEMBRANE TRANSPORTER PROTEIN HI_0806-RELATED"/>
    <property type="match status" value="1"/>
</dbReference>
<evidence type="ECO:0000256" key="3">
    <source>
        <dbReference type="ARBA" id="ARBA00022692"/>
    </source>
</evidence>